<dbReference type="InterPro" id="IPR000014">
    <property type="entry name" value="PAS"/>
</dbReference>
<feature type="coiled-coil region" evidence="10">
    <location>
        <begin position="166"/>
        <end position="200"/>
    </location>
</feature>
<dbReference type="InterPro" id="IPR013656">
    <property type="entry name" value="PAS_4"/>
</dbReference>
<keyword evidence="10" id="KW-0175">Coiled coil</keyword>
<dbReference type="PROSITE" id="PS50113">
    <property type="entry name" value="PAC"/>
    <property type="match status" value="3"/>
</dbReference>
<dbReference type="Pfam" id="PF00512">
    <property type="entry name" value="HisKA"/>
    <property type="match status" value="1"/>
</dbReference>
<proteinExistence type="predicted"/>
<evidence type="ECO:0000259" key="11">
    <source>
        <dbReference type="PROSITE" id="PS50109"/>
    </source>
</evidence>
<evidence type="ECO:0000256" key="4">
    <source>
        <dbReference type="ARBA" id="ARBA00022679"/>
    </source>
</evidence>
<dbReference type="Gene3D" id="3.30.450.20">
    <property type="entry name" value="PAS domain"/>
    <property type="match status" value="4"/>
</dbReference>
<dbReference type="InterPro" id="IPR005467">
    <property type="entry name" value="His_kinase_dom"/>
</dbReference>
<dbReference type="PANTHER" id="PTHR43065:SF46">
    <property type="entry name" value="C4-DICARBOXYLATE TRANSPORT SENSOR PROTEIN DCTB"/>
    <property type="match status" value="1"/>
</dbReference>
<evidence type="ECO:0000256" key="8">
    <source>
        <dbReference type="ARBA" id="ARBA00023012"/>
    </source>
</evidence>
<feature type="modified residue" description="4-aspartylphosphate" evidence="9">
    <location>
        <position position="915"/>
    </location>
</feature>
<dbReference type="Gene3D" id="1.10.287.130">
    <property type="match status" value="1"/>
</dbReference>
<keyword evidence="5" id="KW-0547">Nucleotide-binding</keyword>
<dbReference type="InterPro" id="IPR035965">
    <property type="entry name" value="PAS-like_dom_sf"/>
</dbReference>
<dbReference type="EMBL" id="CP053452">
    <property type="protein sequence ID" value="QJW94004.1"/>
    <property type="molecule type" value="Genomic_DNA"/>
</dbReference>
<dbReference type="GO" id="GO:0005524">
    <property type="term" value="F:ATP binding"/>
    <property type="evidence" value="ECO:0007669"/>
    <property type="project" value="UniProtKB-KW"/>
</dbReference>
<dbReference type="Pfam" id="PF02518">
    <property type="entry name" value="HATPase_c"/>
    <property type="match status" value="1"/>
</dbReference>
<dbReference type="SUPFAM" id="SSF55785">
    <property type="entry name" value="PYP-like sensor domain (PAS domain)"/>
    <property type="match status" value="4"/>
</dbReference>
<feature type="domain" description="PAC" evidence="14">
    <location>
        <begin position="430"/>
        <end position="482"/>
    </location>
</feature>
<keyword evidence="6 15" id="KW-0418">Kinase</keyword>
<reference evidence="16" key="1">
    <citation type="submission" date="2020-05" db="EMBL/GenBank/DDBJ databases">
        <title>Frigoriglobus tundricola gen. nov., sp. nov., a psychrotolerant cellulolytic planctomycete of the family Gemmataceae with two divergent copies of 16S rRNA gene.</title>
        <authorList>
            <person name="Kulichevskaya I.S."/>
            <person name="Ivanova A.A."/>
            <person name="Naumoff D.G."/>
            <person name="Beletsky A.V."/>
            <person name="Rijpstra W.I.C."/>
            <person name="Sinninghe Damste J.S."/>
            <person name="Mardanov A.V."/>
            <person name="Ravin N.V."/>
            <person name="Dedysh S.N."/>
        </authorList>
    </citation>
    <scope>NUCLEOTIDE SEQUENCE [LARGE SCALE GENOMIC DNA]</scope>
    <source>
        <strain evidence="16">PL17</strain>
    </source>
</reference>
<dbReference type="InterPro" id="IPR036097">
    <property type="entry name" value="HisK_dim/P_sf"/>
</dbReference>
<feature type="domain" description="PAS" evidence="13">
    <location>
        <begin position="356"/>
        <end position="427"/>
    </location>
</feature>
<dbReference type="SUPFAM" id="SSF52172">
    <property type="entry name" value="CheY-like"/>
    <property type="match status" value="1"/>
</dbReference>
<keyword evidence="7" id="KW-0067">ATP-binding</keyword>
<evidence type="ECO:0000259" key="13">
    <source>
        <dbReference type="PROSITE" id="PS50112"/>
    </source>
</evidence>
<evidence type="ECO:0000259" key="12">
    <source>
        <dbReference type="PROSITE" id="PS50110"/>
    </source>
</evidence>
<dbReference type="SMART" id="SM00086">
    <property type="entry name" value="PAC"/>
    <property type="match status" value="3"/>
</dbReference>
<dbReference type="InterPro" id="IPR003594">
    <property type="entry name" value="HATPase_dom"/>
</dbReference>
<keyword evidence="8" id="KW-0902">Two-component regulatory system</keyword>
<dbReference type="NCBIfam" id="TIGR00229">
    <property type="entry name" value="sensory_box"/>
    <property type="match status" value="3"/>
</dbReference>
<dbReference type="SUPFAM" id="SSF55874">
    <property type="entry name" value="ATPase domain of HSP90 chaperone/DNA topoisomerase II/histidine kinase"/>
    <property type="match status" value="1"/>
</dbReference>
<feature type="domain" description="PAS" evidence="13">
    <location>
        <begin position="225"/>
        <end position="298"/>
    </location>
</feature>
<gene>
    <name evidence="15" type="ORF">FTUN_1521</name>
</gene>
<dbReference type="PANTHER" id="PTHR43065">
    <property type="entry name" value="SENSOR HISTIDINE KINASE"/>
    <property type="match status" value="1"/>
</dbReference>
<dbReference type="SMART" id="SM00388">
    <property type="entry name" value="HisKA"/>
    <property type="match status" value="1"/>
</dbReference>
<dbReference type="CDD" id="cd00130">
    <property type="entry name" value="PAS"/>
    <property type="match status" value="4"/>
</dbReference>
<dbReference type="PROSITE" id="PS50109">
    <property type="entry name" value="HIS_KIN"/>
    <property type="match status" value="1"/>
</dbReference>
<sequence>MADAPTEPAPYPDFRVLFESAPGLCLVLDPDLVIVAASDAYLRATMTARERIVGRHIFDAFPDNPDDPAATGVRNLRASLARVLAHGAADAMAVQKYDVRRPAAEGGAFEERYWSPVNSPVLGPGGAVAYIIHRVEDVTEFVRLRHRGAEQEARTERMEAEVYQRALHLEDSNRRLREANDELTRLRADLERRVEERTALLAATNAALRAEVAEHERTERLLYQQREKLRVTLASIGDAVVTTDANARVTMLNPVAEALTGWPEADAVGRPLEDVFRIVNQGTRDPVESPVGRALAEGVVVGLANHTVLIARDGTERPIDDSAAPIRDETGAVLGVVLIFRDVTARHAAEETVRSERTLLRTLIDALPDAVWTKDATGRFVISNPAHVAMVGAADEAAVAGRTGSDFHPPELAAEYAADDQRVFAGETVFNKEERVRYADGRERWHLVIKAPLRDRTGQVSGLVGVSRNVQYRKEAEDALRTSEARLRLFIDSARDYAIFMTDPAGVVVTWNPGAERAYGYPAAEAVGLPLERFDVPEGGTTDAPAERLARAAGTGSHQTEGWRVRKDGTRFWAETTTSALRDGALRGFAVIARDMTERRKLEGQFRQAQKLEAVGRLAGGVAHDFNNILTVINGYSDVVLAALPPGAPHREALAAVRDAGERAAGLTSQLLAFGRKTIVEPKVLDLNGVIDQLARLLRRLVGEDVILATALAPDLSRIRADPTQIEQIVMNLAVNARDAMPRGGRLTIETRNVRLGPGDAAAYPDLPPGPYVQLAVSDTGVGMTDEVKARVFEPFFTTKEPGAGTGLGLAMAYGAVKTHNGHITVYSETNVGTTFKILLPATGDAPSGPLSGERRPAPRGAETVLLAEDDDTVRKFARLVLEMQGYAVIEGAGGADALRAATGHSGAISLLITDVVMPGMGGRDLAEALRLRHPGLKVLYVSGYTDDAVVRHGIVAATDAFLQKPFTPLSLARKTRAVLDGTG</sequence>
<organism evidence="15 16">
    <name type="scientific">Frigoriglobus tundricola</name>
    <dbReference type="NCBI Taxonomy" id="2774151"/>
    <lineage>
        <taxon>Bacteria</taxon>
        <taxon>Pseudomonadati</taxon>
        <taxon>Planctomycetota</taxon>
        <taxon>Planctomycetia</taxon>
        <taxon>Gemmatales</taxon>
        <taxon>Gemmataceae</taxon>
        <taxon>Frigoriglobus</taxon>
    </lineage>
</organism>
<evidence type="ECO:0000256" key="6">
    <source>
        <dbReference type="ARBA" id="ARBA00022777"/>
    </source>
</evidence>
<evidence type="ECO:0000313" key="16">
    <source>
        <dbReference type="Proteomes" id="UP000503447"/>
    </source>
</evidence>
<dbReference type="AlphaFoldDB" id="A0A6M5YK96"/>
<dbReference type="InterPro" id="IPR000700">
    <property type="entry name" value="PAS-assoc_C"/>
</dbReference>
<name>A0A6M5YK96_9BACT</name>
<keyword evidence="3 9" id="KW-0597">Phosphoprotein</keyword>
<dbReference type="Pfam" id="PF00072">
    <property type="entry name" value="Response_reg"/>
    <property type="match status" value="1"/>
</dbReference>
<accession>A0A6M5YK96</accession>
<evidence type="ECO:0000313" key="15">
    <source>
        <dbReference type="EMBL" id="QJW94004.1"/>
    </source>
</evidence>
<dbReference type="PROSITE" id="PS50112">
    <property type="entry name" value="PAS"/>
    <property type="match status" value="3"/>
</dbReference>
<dbReference type="InterPro" id="IPR003661">
    <property type="entry name" value="HisK_dim/P_dom"/>
</dbReference>
<dbReference type="InterPro" id="IPR011006">
    <property type="entry name" value="CheY-like_superfamily"/>
</dbReference>
<dbReference type="Gene3D" id="3.30.565.10">
    <property type="entry name" value="Histidine kinase-like ATPase, C-terminal domain"/>
    <property type="match status" value="1"/>
</dbReference>
<dbReference type="SMART" id="SM00387">
    <property type="entry name" value="HATPase_c"/>
    <property type="match status" value="1"/>
</dbReference>
<dbReference type="InterPro" id="IPR036890">
    <property type="entry name" value="HATPase_C_sf"/>
</dbReference>
<dbReference type="PROSITE" id="PS50110">
    <property type="entry name" value="RESPONSE_REGULATORY"/>
    <property type="match status" value="1"/>
</dbReference>
<feature type="domain" description="PAC" evidence="14">
    <location>
        <begin position="303"/>
        <end position="355"/>
    </location>
</feature>
<dbReference type="InterPro" id="IPR004358">
    <property type="entry name" value="Sig_transdc_His_kin-like_C"/>
</dbReference>
<dbReference type="InterPro" id="IPR001789">
    <property type="entry name" value="Sig_transdc_resp-reg_receiver"/>
</dbReference>
<dbReference type="GO" id="GO:0000155">
    <property type="term" value="F:phosphorelay sensor kinase activity"/>
    <property type="evidence" value="ECO:0007669"/>
    <property type="project" value="InterPro"/>
</dbReference>
<feature type="domain" description="PAC" evidence="14">
    <location>
        <begin position="558"/>
        <end position="608"/>
    </location>
</feature>
<dbReference type="SMART" id="SM00448">
    <property type="entry name" value="REC"/>
    <property type="match status" value="1"/>
</dbReference>
<dbReference type="Pfam" id="PF08448">
    <property type="entry name" value="PAS_4"/>
    <property type="match status" value="4"/>
</dbReference>
<protein>
    <recommendedName>
        <fullName evidence="2">histidine kinase</fullName>
        <ecNumber evidence="2">2.7.13.3</ecNumber>
    </recommendedName>
</protein>
<dbReference type="InterPro" id="IPR001610">
    <property type="entry name" value="PAC"/>
</dbReference>
<dbReference type="CDD" id="cd00082">
    <property type="entry name" value="HisKA"/>
    <property type="match status" value="1"/>
</dbReference>
<dbReference type="EC" id="2.7.13.3" evidence="2"/>
<evidence type="ECO:0000256" key="2">
    <source>
        <dbReference type="ARBA" id="ARBA00012438"/>
    </source>
</evidence>
<dbReference type="SMART" id="SM00091">
    <property type="entry name" value="PAS"/>
    <property type="match status" value="4"/>
</dbReference>
<feature type="domain" description="Response regulatory" evidence="12">
    <location>
        <begin position="864"/>
        <end position="980"/>
    </location>
</feature>
<evidence type="ECO:0000256" key="9">
    <source>
        <dbReference type="PROSITE-ProRule" id="PRU00169"/>
    </source>
</evidence>
<dbReference type="PRINTS" id="PR00344">
    <property type="entry name" value="BCTRLSENSOR"/>
</dbReference>
<evidence type="ECO:0000256" key="3">
    <source>
        <dbReference type="ARBA" id="ARBA00022553"/>
    </source>
</evidence>
<dbReference type="SUPFAM" id="SSF47384">
    <property type="entry name" value="Homodimeric domain of signal transducing histidine kinase"/>
    <property type="match status" value="1"/>
</dbReference>
<dbReference type="RefSeq" id="WP_171470094.1">
    <property type="nucleotide sequence ID" value="NZ_CP053452.2"/>
</dbReference>
<dbReference type="Gene3D" id="3.40.50.2300">
    <property type="match status" value="1"/>
</dbReference>
<evidence type="ECO:0000256" key="10">
    <source>
        <dbReference type="SAM" id="Coils"/>
    </source>
</evidence>
<dbReference type="KEGG" id="ftj:FTUN_1521"/>
<evidence type="ECO:0000256" key="7">
    <source>
        <dbReference type="ARBA" id="ARBA00022840"/>
    </source>
</evidence>
<keyword evidence="16" id="KW-1185">Reference proteome</keyword>
<feature type="domain" description="PAS" evidence="13">
    <location>
        <begin position="483"/>
        <end position="528"/>
    </location>
</feature>
<evidence type="ECO:0000256" key="5">
    <source>
        <dbReference type="ARBA" id="ARBA00022741"/>
    </source>
</evidence>
<feature type="domain" description="Histidine kinase" evidence="11">
    <location>
        <begin position="621"/>
        <end position="844"/>
    </location>
</feature>
<evidence type="ECO:0000259" key="14">
    <source>
        <dbReference type="PROSITE" id="PS50113"/>
    </source>
</evidence>
<dbReference type="Proteomes" id="UP000503447">
    <property type="component" value="Chromosome"/>
</dbReference>
<evidence type="ECO:0000256" key="1">
    <source>
        <dbReference type="ARBA" id="ARBA00000085"/>
    </source>
</evidence>
<keyword evidence="4" id="KW-0808">Transferase</keyword>
<comment type="catalytic activity">
    <reaction evidence="1">
        <text>ATP + protein L-histidine = ADP + protein N-phospho-L-histidine.</text>
        <dbReference type="EC" id="2.7.13.3"/>
    </reaction>
</comment>